<evidence type="ECO:0000256" key="1">
    <source>
        <dbReference type="PROSITE-ProRule" id="PRU00169"/>
    </source>
</evidence>
<accession>A0ABP7NQJ3</accession>
<feature type="domain" description="HTH LytTR-type" evidence="3">
    <location>
        <begin position="139"/>
        <end position="236"/>
    </location>
</feature>
<protein>
    <submittedName>
        <fullName evidence="4">LytTR family DNA-binding domain-containing protein</fullName>
    </submittedName>
</protein>
<dbReference type="PANTHER" id="PTHR37299:SF1">
    <property type="entry name" value="STAGE 0 SPORULATION PROTEIN A HOMOLOG"/>
    <property type="match status" value="1"/>
</dbReference>
<dbReference type="Proteomes" id="UP001499909">
    <property type="component" value="Unassembled WGS sequence"/>
</dbReference>
<evidence type="ECO:0000313" key="5">
    <source>
        <dbReference type="Proteomes" id="UP001499909"/>
    </source>
</evidence>
<keyword evidence="1" id="KW-0597">Phosphoprotein</keyword>
<evidence type="ECO:0000313" key="4">
    <source>
        <dbReference type="EMBL" id="GAA3952120.1"/>
    </source>
</evidence>
<dbReference type="SUPFAM" id="SSF52172">
    <property type="entry name" value="CheY-like"/>
    <property type="match status" value="1"/>
</dbReference>
<dbReference type="PROSITE" id="PS50930">
    <property type="entry name" value="HTH_LYTTR"/>
    <property type="match status" value="1"/>
</dbReference>
<dbReference type="Pfam" id="PF00072">
    <property type="entry name" value="Response_reg"/>
    <property type="match status" value="1"/>
</dbReference>
<dbReference type="InterPro" id="IPR007492">
    <property type="entry name" value="LytTR_DNA-bd_dom"/>
</dbReference>
<feature type="modified residue" description="4-aspartylphosphate" evidence="1">
    <location>
        <position position="54"/>
    </location>
</feature>
<dbReference type="EMBL" id="BAABDH010000110">
    <property type="protein sequence ID" value="GAA3952120.1"/>
    <property type="molecule type" value="Genomic_DNA"/>
</dbReference>
<dbReference type="Gene3D" id="2.40.50.1020">
    <property type="entry name" value="LytTr DNA-binding domain"/>
    <property type="match status" value="1"/>
</dbReference>
<dbReference type="Pfam" id="PF04397">
    <property type="entry name" value="LytTR"/>
    <property type="match status" value="1"/>
</dbReference>
<proteinExistence type="predicted"/>
<comment type="caution">
    <text evidence="4">The sequence shown here is derived from an EMBL/GenBank/DDBJ whole genome shotgun (WGS) entry which is preliminary data.</text>
</comment>
<keyword evidence="4" id="KW-0238">DNA-binding</keyword>
<dbReference type="InterPro" id="IPR011006">
    <property type="entry name" value="CheY-like_superfamily"/>
</dbReference>
<dbReference type="InterPro" id="IPR046947">
    <property type="entry name" value="LytR-like"/>
</dbReference>
<dbReference type="GO" id="GO:0003677">
    <property type="term" value="F:DNA binding"/>
    <property type="evidence" value="ECO:0007669"/>
    <property type="project" value="UniProtKB-KW"/>
</dbReference>
<dbReference type="InterPro" id="IPR001789">
    <property type="entry name" value="Sig_transdc_resp-reg_receiver"/>
</dbReference>
<dbReference type="PANTHER" id="PTHR37299">
    <property type="entry name" value="TRANSCRIPTIONAL REGULATOR-RELATED"/>
    <property type="match status" value="1"/>
</dbReference>
<organism evidence="4 5">
    <name type="scientific">Hymenobacter algoricola</name>
    <dbReference type="NCBI Taxonomy" id="486267"/>
    <lineage>
        <taxon>Bacteria</taxon>
        <taxon>Pseudomonadati</taxon>
        <taxon>Bacteroidota</taxon>
        <taxon>Cytophagia</taxon>
        <taxon>Cytophagales</taxon>
        <taxon>Hymenobacteraceae</taxon>
        <taxon>Hymenobacter</taxon>
    </lineage>
</organism>
<sequence length="243" mass="27779">MISCLIVDDEQGAIDILRTFIEKTPFLSLQGSTTNPIEALSMLQNQPVDLLFLDIHMPQLSGLDFMRLLKGKTKVILTTAYNEFAVEGFELEALDYLLKPIAFERFLKAAQKALNSTIEPSARWQPAEKEDDYIFVKTETKGKMTKINFAEIVFVEGMKNYLSINTSEDRIVTLLNMKDLEDRLPSKQFMRVHKSYIVALNKIKALDGNQILFKDMKAYVPLGETYRSAFFEALNEKMMGVKK</sequence>
<name>A0ABP7NQJ3_9BACT</name>
<dbReference type="PROSITE" id="PS50110">
    <property type="entry name" value="RESPONSE_REGULATORY"/>
    <property type="match status" value="1"/>
</dbReference>
<dbReference type="SMART" id="SM00448">
    <property type="entry name" value="REC"/>
    <property type="match status" value="1"/>
</dbReference>
<dbReference type="RefSeq" id="WP_345117306.1">
    <property type="nucleotide sequence ID" value="NZ_BAABDH010000110.1"/>
</dbReference>
<keyword evidence="5" id="KW-1185">Reference proteome</keyword>
<feature type="domain" description="Response regulatory" evidence="2">
    <location>
        <begin position="3"/>
        <end position="114"/>
    </location>
</feature>
<evidence type="ECO:0000259" key="2">
    <source>
        <dbReference type="PROSITE" id="PS50110"/>
    </source>
</evidence>
<evidence type="ECO:0000259" key="3">
    <source>
        <dbReference type="PROSITE" id="PS50930"/>
    </source>
</evidence>
<gene>
    <name evidence="4" type="ORF">GCM10022406_37390</name>
</gene>
<reference evidence="5" key="1">
    <citation type="journal article" date="2019" name="Int. J. Syst. Evol. Microbiol.">
        <title>The Global Catalogue of Microorganisms (GCM) 10K type strain sequencing project: providing services to taxonomists for standard genome sequencing and annotation.</title>
        <authorList>
            <consortium name="The Broad Institute Genomics Platform"/>
            <consortium name="The Broad Institute Genome Sequencing Center for Infectious Disease"/>
            <person name="Wu L."/>
            <person name="Ma J."/>
        </authorList>
    </citation>
    <scope>NUCLEOTIDE SEQUENCE [LARGE SCALE GENOMIC DNA]</scope>
    <source>
        <strain evidence="5">JCM 17214</strain>
    </source>
</reference>
<dbReference type="Gene3D" id="3.40.50.2300">
    <property type="match status" value="1"/>
</dbReference>
<dbReference type="SMART" id="SM00850">
    <property type="entry name" value="LytTR"/>
    <property type="match status" value="1"/>
</dbReference>